<comment type="caution">
    <text evidence="2">The sequence shown here is derived from an EMBL/GenBank/DDBJ whole genome shotgun (WGS) entry which is preliminary data.</text>
</comment>
<sequence length="72" mass="7825">MSISFQKDPHAISPASASSLSPSKRLSRRLRRRIFSQCSGGGSNNCFSSICGSSFQGLVSSYLEPCNEYVMD</sequence>
<protein>
    <submittedName>
        <fullName evidence="2">Uncharacterized protein</fullName>
    </submittedName>
</protein>
<evidence type="ECO:0000256" key="1">
    <source>
        <dbReference type="SAM" id="MobiDB-lite"/>
    </source>
</evidence>
<dbReference type="Proteomes" id="UP000197138">
    <property type="component" value="Unassembled WGS sequence"/>
</dbReference>
<feature type="region of interest" description="Disordered" evidence="1">
    <location>
        <begin position="1"/>
        <end position="25"/>
    </location>
</feature>
<dbReference type="EMBL" id="MTKT01001770">
    <property type="protein sequence ID" value="OWM84220.1"/>
    <property type="molecule type" value="Genomic_DNA"/>
</dbReference>
<gene>
    <name evidence="2" type="ORF">CDL15_Pgr011605</name>
</gene>
<evidence type="ECO:0000313" key="3">
    <source>
        <dbReference type="Proteomes" id="UP000197138"/>
    </source>
</evidence>
<reference evidence="3" key="1">
    <citation type="journal article" date="2017" name="Plant J.">
        <title>The pomegranate (Punica granatum L.) genome and the genomics of punicalagin biosynthesis.</title>
        <authorList>
            <person name="Qin G."/>
            <person name="Xu C."/>
            <person name="Ming R."/>
            <person name="Tang H."/>
            <person name="Guyot R."/>
            <person name="Kramer E.M."/>
            <person name="Hu Y."/>
            <person name="Yi X."/>
            <person name="Qi Y."/>
            <person name="Xu X."/>
            <person name="Gao Z."/>
            <person name="Pan H."/>
            <person name="Jian J."/>
            <person name="Tian Y."/>
            <person name="Yue Z."/>
            <person name="Xu Y."/>
        </authorList>
    </citation>
    <scope>NUCLEOTIDE SEQUENCE [LARGE SCALE GENOMIC DNA]</scope>
    <source>
        <strain evidence="3">cv. Dabenzi</strain>
    </source>
</reference>
<evidence type="ECO:0000313" key="2">
    <source>
        <dbReference type="EMBL" id="OWM84220.1"/>
    </source>
</evidence>
<feature type="compositionally biased region" description="Low complexity" evidence="1">
    <location>
        <begin position="13"/>
        <end position="24"/>
    </location>
</feature>
<name>A0A218XHH7_PUNGR</name>
<dbReference type="AlphaFoldDB" id="A0A218XHH7"/>
<organism evidence="2 3">
    <name type="scientific">Punica granatum</name>
    <name type="common">Pomegranate</name>
    <dbReference type="NCBI Taxonomy" id="22663"/>
    <lineage>
        <taxon>Eukaryota</taxon>
        <taxon>Viridiplantae</taxon>
        <taxon>Streptophyta</taxon>
        <taxon>Embryophyta</taxon>
        <taxon>Tracheophyta</taxon>
        <taxon>Spermatophyta</taxon>
        <taxon>Magnoliopsida</taxon>
        <taxon>eudicotyledons</taxon>
        <taxon>Gunneridae</taxon>
        <taxon>Pentapetalae</taxon>
        <taxon>rosids</taxon>
        <taxon>malvids</taxon>
        <taxon>Myrtales</taxon>
        <taxon>Lythraceae</taxon>
        <taxon>Punica</taxon>
    </lineage>
</organism>
<accession>A0A218XHH7</accession>
<proteinExistence type="predicted"/>